<reference evidence="1 2" key="1">
    <citation type="submission" date="2019-06" db="EMBL/GenBank/DDBJ databases">
        <title>Draft genome sequence of [Clostridium] clostridioforme NBRC 113352.</title>
        <authorList>
            <person name="Miura T."/>
            <person name="Furukawa M."/>
            <person name="Shimamura M."/>
            <person name="Ohyama Y."/>
            <person name="Yamazoe A."/>
            <person name="Kawasaki H."/>
        </authorList>
    </citation>
    <scope>NUCLEOTIDE SEQUENCE [LARGE SCALE GENOMIC DNA]</scope>
    <source>
        <strain evidence="1 2">NBRC 113352</strain>
    </source>
</reference>
<name>A0A829VXT9_9FIRM</name>
<protein>
    <submittedName>
        <fullName evidence="1">Uncharacterized protein</fullName>
    </submittedName>
</protein>
<dbReference type="RefSeq" id="WP_074925448.1">
    <property type="nucleotide sequence ID" value="NZ_BJLB01000001.1"/>
</dbReference>
<evidence type="ECO:0000313" key="2">
    <source>
        <dbReference type="Proteomes" id="UP000315200"/>
    </source>
</evidence>
<organism evidence="1 2">
    <name type="scientific">Enterocloster clostridioformis</name>
    <dbReference type="NCBI Taxonomy" id="1531"/>
    <lineage>
        <taxon>Bacteria</taxon>
        <taxon>Bacillati</taxon>
        <taxon>Bacillota</taxon>
        <taxon>Clostridia</taxon>
        <taxon>Lachnospirales</taxon>
        <taxon>Lachnospiraceae</taxon>
        <taxon>Enterocloster</taxon>
    </lineage>
</organism>
<sequence length="229" mass="26399">MNKTVEAIMNGQEVSTQELFELVNDYDITSLSLLDGDKTTLSMQVNRFEAYNDVFEFSQECTSYGNKYTIGQKDIVSTKGEYNADADALFVTTQLSDGAKLQMMVLHASDSFKETVSDGYHEKDVYELQEFLDSVMKEESEWYCILAKITDVFGMDLKMQNPMRTYINTLSDWKLHISDDTNTFEVPVVDDSCNAFYKRESETSVEFIIKPYGQPFMEIKMLFFKKHSN</sequence>
<dbReference type="EMBL" id="BJLB01000001">
    <property type="protein sequence ID" value="GEA35105.1"/>
    <property type="molecule type" value="Genomic_DNA"/>
</dbReference>
<proteinExistence type="predicted"/>
<dbReference type="Proteomes" id="UP000315200">
    <property type="component" value="Unassembled WGS sequence"/>
</dbReference>
<gene>
    <name evidence="1" type="ORF">Ccl03g_08180</name>
</gene>
<comment type="caution">
    <text evidence="1">The sequence shown here is derived from an EMBL/GenBank/DDBJ whole genome shotgun (WGS) entry which is preliminary data.</text>
</comment>
<accession>A0A829VXT9</accession>
<dbReference type="AlphaFoldDB" id="A0A829VXT9"/>
<evidence type="ECO:0000313" key="1">
    <source>
        <dbReference type="EMBL" id="GEA35105.1"/>
    </source>
</evidence>